<evidence type="ECO:0000313" key="2">
    <source>
        <dbReference type="EMBL" id="KAH0904779.1"/>
    </source>
</evidence>
<reference evidence="2 3" key="1">
    <citation type="submission" date="2021-05" db="EMBL/GenBank/DDBJ databases">
        <title>Genome Assembly of Synthetic Allotetraploid Brassica napus Reveals Homoeologous Exchanges between Subgenomes.</title>
        <authorList>
            <person name="Davis J.T."/>
        </authorList>
    </citation>
    <scope>NUCLEOTIDE SEQUENCE [LARGE SCALE GENOMIC DNA]</scope>
    <source>
        <strain evidence="3">cv. Da-Ae</strain>
        <tissue evidence="2">Seedling</tissue>
    </source>
</reference>
<sequence>MANQRNFSKLLFSQIPVDLDSPEPFWFGSQGPDESPVMSAPDVPAKSPVTNSCHSVLTGYSHVGRSHGCIWSLSDGVGFTGDGVGIKGVAVEVTSVGVGSTGVVV</sequence>
<comment type="caution">
    <text evidence="2">The sequence shown here is derived from an EMBL/GenBank/DDBJ whole genome shotgun (WGS) entry which is preliminary data.</text>
</comment>
<protein>
    <submittedName>
        <fullName evidence="2">Uncharacterized protein</fullName>
    </submittedName>
</protein>
<organism evidence="2 3">
    <name type="scientific">Brassica napus</name>
    <name type="common">Rape</name>
    <dbReference type="NCBI Taxonomy" id="3708"/>
    <lineage>
        <taxon>Eukaryota</taxon>
        <taxon>Viridiplantae</taxon>
        <taxon>Streptophyta</taxon>
        <taxon>Embryophyta</taxon>
        <taxon>Tracheophyta</taxon>
        <taxon>Spermatophyta</taxon>
        <taxon>Magnoliopsida</taxon>
        <taxon>eudicotyledons</taxon>
        <taxon>Gunneridae</taxon>
        <taxon>Pentapetalae</taxon>
        <taxon>rosids</taxon>
        <taxon>malvids</taxon>
        <taxon>Brassicales</taxon>
        <taxon>Brassicaceae</taxon>
        <taxon>Brassiceae</taxon>
        <taxon>Brassica</taxon>
    </lineage>
</organism>
<dbReference type="EMBL" id="JAGKQM010000011">
    <property type="protein sequence ID" value="KAH0904779.1"/>
    <property type="molecule type" value="Genomic_DNA"/>
</dbReference>
<proteinExistence type="predicted"/>
<name>A0ABQ8BIX8_BRANA</name>
<accession>A0ABQ8BIX8</accession>
<dbReference type="Proteomes" id="UP000824890">
    <property type="component" value="Unassembled WGS sequence"/>
</dbReference>
<evidence type="ECO:0000256" key="1">
    <source>
        <dbReference type="SAM" id="MobiDB-lite"/>
    </source>
</evidence>
<keyword evidence="3" id="KW-1185">Reference proteome</keyword>
<evidence type="ECO:0000313" key="3">
    <source>
        <dbReference type="Proteomes" id="UP000824890"/>
    </source>
</evidence>
<feature type="region of interest" description="Disordered" evidence="1">
    <location>
        <begin position="25"/>
        <end position="44"/>
    </location>
</feature>
<gene>
    <name evidence="2" type="ORF">HID58_044282</name>
</gene>